<comment type="catalytic activity">
    <reaction evidence="9 10">
        <text>D-gluconate + ATP = 6-phospho-D-gluconate + ADP + H(+)</text>
        <dbReference type="Rhea" id="RHEA:19433"/>
        <dbReference type="ChEBI" id="CHEBI:15378"/>
        <dbReference type="ChEBI" id="CHEBI:18391"/>
        <dbReference type="ChEBI" id="CHEBI:30616"/>
        <dbReference type="ChEBI" id="CHEBI:58759"/>
        <dbReference type="ChEBI" id="CHEBI:456216"/>
        <dbReference type="EC" id="2.7.1.12"/>
    </reaction>
</comment>
<dbReference type="CDD" id="cd02021">
    <property type="entry name" value="GntK"/>
    <property type="match status" value="1"/>
</dbReference>
<evidence type="ECO:0000256" key="3">
    <source>
        <dbReference type="ARBA" id="ARBA00012054"/>
    </source>
</evidence>
<dbReference type="InterPro" id="IPR027417">
    <property type="entry name" value="P-loop_NTPase"/>
</dbReference>
<dbReference type="AlphaFoldDB" id="A0A480AVS9"/>
<keyword evidence="6 10" id="KW-0418">Kinase</keyword>
<dbReference type="Pfam" id="PF13671">
    <property type="entry name" value="AAA_33"/>
    <property type="match status" value="1"/>
</dbReference>
<dbReference type="RefSeq" id="WP_137733633.1">
    <property type="nucleotide sequence ID" value="NZ_BJCL01000007.1"/>
</dbReference>
<accession>A0A480AVS9</accession>
<dbReference type="SUPFAM" id="SSF52540">
    <property type="entry name" value="P-loop containing nucleoside triphosphate hydrolases"/>
    <property type="match status" value="1"/>
</dbReference>
<evidence type="ECO:0000256" key="8">
    <source>
        <dbReference type="ARBA" id="ARBA00023064"/>
    </source>
</evidence>
<evidence type="ECO:0000256" key="10">
    <source>
        <dbReference type="RuleBase" id="RU363066"/>
    </source>
</evidence>
<keyword evidence="7 10" id="KW-0067">ATP-binding</keyword>
<comment type="caution">
    <text evidence="11">The sequence shown here is derived from an EMBL/GenBank/DDBJ whole genome shotgun (WGS) entry which is preliminary data.</text>
</comment>
<keyword evidence="8" id="KW-0311">Gluconate utilization</keyword>
<comment type="pathway">
    <text evidence="1">Carbohydrate acid metabolism.</text>
</comment>
<dbReference type="GO" id="GO:0046316">
    <property type="term" value="F:gluconokinase activity"/>
    <property type="evidence" value="ECO:0007669"/>
    <property type="project" value="UniProtKB-EC"/>
</dbReference>
<dbReference type="EMBL" id="BJCL01000007">
    <property type="protein sequence ID" value="GCL63895.1"/>
    <property type="molecule type" value="Genomic_DNA"/>
</dbReference>
<evidence type="ECO:0000256" key="7">
    <source>
        <dbReference type="ARBA" id="ARBA00022840"/>
    </source>
</evidence>
<dbReference type="NCBIfam" id="TIGR01313">
    <property type="entry name" value="therm_gnt_kin"/>
    <property type="match status" value="1"/>
</dbReference>
<dbReference type="FunFam" id="3.40.50.300:FF:000522">
    <property type="entry name" value="Gluconokinase"/>
    <property type="match status" value="1"/>
</dbReference>
<proteinExistence type="inferred from homology"/>
<evidence type="ECO:0000256" key="9">
    <source>
        <dbReference type="ARBA" id="ARBA00048090"/>
    </source>
</evidence>
<dbReference type="PANTHER" id="PTHR43442:SF3">
    <property type="entry name" value="GLUCONOKINASE-RELATED"/>
    <property type="match status" value="1"/>
</dbReference>
<organism evidence="11 12">
    <name type="scientific">Pseudaquabacterium pictum</name>
    <dbReference type="NCBI Taxonomy" id="2315236"/>
    <lineage>
        <taxon>Bacteria</taxon>
        <taxon>Pseudomonadati</taxon>
        <taxon>Pseudomonadota</taxon>
        <taxon>Betaproteobacteria</taxon>
        <taxon>Burkholderiales</taxon>
        <taxon>Sphaerotilaceae</taxon>
        <taxon>Pseudaquabacterium</taxon>
    </lineage>
</organism>
<dbReference type="InterPro" id="IPR006001">
    <property type="entry name" value="Therm_gnt_kin"/>
</dbReference>
<keyword evidence="4 10" id="KW-0808">Transferase</keyword>
<keyword evidence="12" id="KW-1185">Reference proteome</keyword>
<keyword evidence="5 10" id="KW-0547">Nucleotide-binding</keyword>
<dbReference type="GO" id="GO:0005524">
    <property type="term" value="F:ATP binding"/>
    <property type="evidence" value="ECO:0007669"/>
    <property type="project" value="UniProtKB-KW"/>
</dbReference>
<evidence type="ECO:0000256" key="5">
    <source>
        <dbReference type="ARBA" id="ARBA00022741"/>
    </source>
</evidence>
<evidence type="ECO:0000256" key="2">
    <source>
        <dbReference type="ARBA" id="ARBA00008420"/>
    </source>
</evidence>
<dbReference type="Proteomes" id="UP000301751">
    <property type="component" value="Unassembled WGS sequence"/>
</dbReference>
<comment type="similarity">
    <text evidence="2 10">Belongs to the gluconokinase GntK/GntV family.</text>
</comment>
<evidence type="ECO:0000256" key="6">
    <source>
        <dbReference type="ARBA" id="ARBA00022777"/>
    </source>
</evidence>
<gene>
    <name evidence="11" type="primary">gntK</name>
    <name evidence="11" type="ORF">AQPW35_29760</name>
</gene>
<name>A0A480AVS9_9BURK</name>
<evidence type="ECO:0000313" key="11">
    <source>
        <dbReference type="EMBL" id="GCL63895.1"/>
    </source>
</evidence>
<evidence type="ECO:0000256" key="4">
    <source>
        <dbReference type="ARBA" id="ARBA00022679"/>
    </source>
</evidence>
<reference evidence="12" key="1">
    <citation type="submission" date="2019-03" db="EMBL/GenBank/DDBJ databases">
        <title>Aquabacterium pictum sp.nov., the first bacteriochlorophyll a-containing freshwater bacterium in the genus Aquabacterium of the class Betaproteobacteria.</title>
        <authorList>
            <person name="Hirose S."/>
            <person name="Tank M."/>
            <person name="Hara E."/>
            <person name="Tamaki H."/>
            <person name="Takaichi S."/>
            <person name="Haruta S."/>
            <person name="Hanada S."/>
        </authorList>
    </citation>
    <scope>NUCLEOTIDE SEQUENCE [LARGE SCALE GENOMIC DNA]</scope>
    <source>
        <strain evidence="12">W35</strain>
    </source>
</reference>
<dbReference type="Gene3D" id="3.40.50.300">
    <property type="entry name" value="P-loop containing nucleotide triphosphate hydrolases"/>
    <property type="match status" value="1"/>
</dbReference>
<dbReference type="GO" id="GO:0019521">
    <property type="term" value="P:D-gluconate metabolic process"/>
    <property type="evidence" value="ECO:0007669"/>
    <property type="project" value="UniProtKB-KW"/>
</dbReference>
<dbReference type="GO" id="GO:0005737">
    <property type="term" value="C:cytoplasm"/>
    <property type="evidence" value="ECO:0007669"/>
    <property type="project" value="TreeGrafter"/>
</dbReference>
<protein>
    <recommendedName>
        <fullName evidence="3 10">Gluconokinase</fullName>
        <ecNumber evidence="3 10">2.7.1.12</ecNumber>
    </recommendedName>
</protein>
<evidence type="ECO:0000313" key="12">
    <source>
        <dbReference type="Proteomes" id="UP000301751"/>
    </source>
</evidence>
<dbReference type="OrthoDB" id="9795716at2"/>
<dbReference type="EC" id="2.7.1.12" evidence="3 10"/>
<evidence type="ECO:0000256" key="1">
    <source>
        <dbReference type="ARBA" id="ARBA00004761"/>
    </source>
</evidence>
<sequence length="179" mass="18489">MGAAAAAHQPPRQLVVMGVSGCGKSSVGRLLAQALGHGFIEGDELHPPANVAKMAAGTPLTDADRAGWLAEIGRRLGQAQAAGQGLVVSCSALKRSYRDGLRAACPGLQFVHLHGSADLLRHRLQARTGHYMPPSLLDSQLATLEPPAADEAAITLDISPPTAQVVAAALAQWQVSTTP</sequence>
<dbReference type="PANTHER" id="PTHR43442">
    <property type="entry name" value="GLUCONOKINASE-RELATED"/>
    <property type="match status" value="1"/>
</dbReference>